<gene>
    <name evidence="10" type="primary">tph-3</name>
</gene>
<evidence type="ECO:0000256" key="6">
    <source>
        <dbReference type="ARBA" id="ARBA00023033"/>
    </source>
</evidence>
<evidence type="ECO:0000256" key="3">
    <source>
        <dbReference type="ARBA" id="ARBA00022723"/>
    </source>
</evidence>
<dbReference type="GO" id="GO:0043005">
    <property type="term" value="C:neuron projection"/>
    <property type="evidence" value="ECO:0007669"/>
    <property type="project" value="TreeGrafter"/>
</dbReference>
<evidence type="ECO:0000256" key="4">
    <source>
        <dbReference type="ARBA" id="ARBA00023002"/>
    </source>
</evidence>
<dbReference type="InterPro" id="IPR036329">
    <property type="entry name" value="Aro-AA_hydroxylase_C_sf"/>
</dbReference>
<dbReference type="InterPro" id="IPR001273">
    <property type="entry name" value="ArAA_hydroxylase"/>
</dbReference>
<dbReference type="AlphaFoldDB" id="A0A7G7LK86"/>
<sequence>MTSNHSQEEKMQSTVIFSLDGHTSMVQSLNIFEDHGIQINRIETRKSSNDANEVEVVCQVEGIKESVTAASSKIKLSSLVDTNSEKALSSNDNEDYQHVWFPSKISELDKVADRIIEVENVMEEDCEGCSYPEYMKRRAMFANIALHYKQGTPIPLIDYLDSEVNTWRVVYKKLQSLYAKYACKEYLTNVRLLSQHCGYNEDNIPQLQHVSQFLKERSGFTLRPVAGYLSARDFLSGLAFRVFNCTQYIRPPSKPFYTREPDCVHELLGHMPLLADRMFAEFSQEIGLASLGASDDEVQKLASLYFFTVEFGLCRQEGKIKAYGAGLLSSAEEFEMAVTTPEKQREFNLKQIMEMECKVTTHQDYYYITNSFDEAIRKLREFTTSMKRPFGVRYDPYTQSIQTIKSTQDIANYVSGIRSDLGNLMSCLGSMKLAN</sequence>
<protein>
    <submittedName>
        <fullName evidence="10">Tryptophan hydroxylase 3</fullName>
    </submittedName>
</protein>
<proteinExistence type="evidence at transcript level"/>
<keyword evidence="6" id="KW-0503">Monooxygenase</keyword>
<comment type="cofactor">
    <cofactor evidence="1 8">
        <name>Fe(2+)</name>
        <dbReference type="ChEBI" id="CHEBI:29033"/>
    </cofactor>
</comment>
<dbReference type="GO" id="GO:0005506">
    <property type="term" value="F:iron ion binding"/>
    <property type="evidence" value="ECO:0007669"/>
    <property type="project" value="InterPro"/>
</dbReference>
<evidence type="ECO:0000256" key="1">
    <source>
        <dbReference type="ARBA" id="ARBA00001954"/>
    </source>
</evidence>
<feature type="domain" description="Biopterin-dependent aromatic amino acid hydroxylase family profile" evidence="9">
    <location>
        <begin position="86"/>
        <end position="432"/>
    </location>
</feature>
<feature type="binding site" evidence="7">
    <location>
        <position position="270"/>
    </location>
    <ligand>
        <name>Fe cation</name>
        <dbReference type="ChEBI" id="CHEBI:24875"/>
    </ligand>
</feature>
<organism evidence="10">
    <name type="scientific">Hofstenia miamia</name>
    <name type="common">Three-banded panther worm</name>
    <dbReference type="NCBI Taxonomy" id="442651"/>
    <lineage>
        <taxon>Eukaryota</taxon>
        <taxon>Metazoa</taxon>
        <taxon>Xenacoelomorpha</taxon>
        <taxon>Acoelomorpha</taxon>
        <taxon>Acoela</taxon>
        <taxon>Hofsteniidae</taxon>
        <taxon>Hofstenia</taxon>
    </lineage>
</organism>
<dbReference type="InterPro" id="IPR036951">
    <property type="entry name" value="ArAA_hydroxylase_sf"/>
</dbReference>
<dbReference type="PROSITE" id="PS51410">
    <property type="entry name" value="BH4_AAA_HYDROXYL_2"/>
    <property type="match status" value="1"/>
</dbReference>
<dbReference type="PRINTS" id="PR00372">
    <property type="entry name" value="FYWHYDRXLASE"/>
</dbReference>
<dbReference type="InterPro" id="IPR018301">
    <property type="entry name" value="ArAA_hydroxylase_Fe/CU_BS"/>
</dbReference>
<dbReference type="Pfam" id="PF00351">
    <property type="entry name" value="Biopterin_H"/>
    <property type="match status" value="1"/>
</dbReference>
<reference evidence="10" key="1">
    <citation type="journal article" date="2020" name="Proc. R. Soc. B">
        <title>Neural architecture and regeneration in the acoel Hofstenia miamia.</title>
        <authorList>
            <person name="Hulett R.E."/>
            <person name="Potter D."/>
            <person name="Srivastava M."/>
        </authorList>
    </citation>
    <scope>NUCLEOTIDE SEQUENCE</scope>
</reference>
<evidence type="ECO:0000256" key="8">
    <source>
        <dbReference type="PIRSR" id="PIRSR601273-2"/>
    </source>
</evidence>
<dbReference type="InterPro" id="IPR019774">
    <property type="entry name" value="Aromatic-AA_hydroxylase_C"/>
</dbReference>
<evidence type="ECO:0000256" key="2">
    <source>
        <dbReference type="ARBA" id="ARBA00009712"/>
    </source>
</evidence>
<dbReference type="Gene3D" id="1.10.800.10">
    <property type="entry name" value="Aromatic amino acid hydroxylase"/>
    <property type="match status" value="1"/>
</dbReference>
<evidence type="ECO:0000256" key="7">
    <source>
        <dbReference type="PIRSR" id="PIRSR000336-1"/>
    </source>
</evidence>
<keyword evidence="3 7" id="KW-0479">Metal-binding</keyword>
<dbReference type="PANTHER" id="PTHR11473">
    <property type="entry name" value="AROMATIC AMINO ACID HYDROXYLASE"/>
    <property type="match status" value="1"/>
</dbReference>
<evidence type="ECO:0000259" key="9">
    <source>
        <dbReference type="PROSITE" id="PS51410"/>
    </source>
</evidence>
<dbReference type="EMBL" id="MT657944">
    <property type="protein sequence ID" value="QNG40903.1"/>
    <property type="molecule type" value="mRNA"/>
</dbReference>
<comment type="similarity">
    <text evidence="2">Belongs to the biopterin-dependent aromatic amino acid hydroxylase family.</text>
</comment>
<keyword evidence="5 7" id="KW-0408">Iron</keyword>
<feature type="binding site" evidence="7">
    <location>
        <position position="310"/>
    </location>
    <ligand>
        <name>Fe cation</name>
        <dbReference type="ChEBI" id="CHEBI:24875"/>
    </ligand>
</feature>
<dbReference type="PIRSF" id="PIRSF000336">
    <property type="entry name" value="TH"/>
    <property type="match status" value="1"/>
</dbReference>
<feature type="binding site" evidence="7">
    <location>
        <position position="265"/>
    </location>
    <ligand>
        <name>Fe cation</name>
        <dbReference type="ChEBI" id="CHEBI:24875"/>
    </ligand>
</feature>
<dbReference type="GO" id="GO:0009072">
    <property type="term" value="P:aromatic amino acid metabolic process"/>
    <property type="evidence" value="ECO:0007669"/>
    <property type="project" value="InterPro"/>
</dbReference>
<dbReference type="PANTHER" id="PTHR11473:SF16">
    <property type="entry name" value="TRYPTOPHAN 5-HYDROXYLASE 2"/>
    <property type="match status" value="1"/>
</dbReference>
<name>A0A7G7LK86_HOFMI</name>
<evidence type="ECO:0000313" key="10">
    <source>
        <dbReference type="EMBL" id="QNG40903.1"/>
    </source>
</evidence>
<keyword evidence="4" id="KW-0560">Oxidoreductase</keyword>
<accession>A0A7G7LK86</accession>
<evidence type="ECO:0000256" key="5">
    <source>
        <dbReference type="ARBA" id="ARBA00023004"/>
    </source>
</evidence>
<dbReference type="GO" id="GO:0004510">
    <property type="term" value="F:tryptophan 5-monooxygenase activity"/>
    <property type="evidence" value="ECO:0007669"/>
    <property type="project" value="TreeGrafter"/>
</dbReference>
<dbReference type="SUPFAM" id="SSF56534">
    <property type="entry name" value="Aromatic aminoacid monoxygenases, catalytic and oligomerization domains"/>
    <property type="match status" value="1"/>
</dbReference>
<dbReference type="PROSITE" id="PS00367">
    <property type="entry name" value="BH4_AAA_HYDROXYL_1"/>
    <property type="match status" value="1"/>
</dbReference>
<dbReference type="InterPro" id="IPR019773">
    <property type="entry name" value="Tyrosine_3-monooxygenase-like"/>
</dbReference>